<accession>H5V426</accession>
<dbReference type="SUPFAM" id="SSF54197">
    <property type="entry name" value="HIT-like"/>
    <property type="match status" value="1"/>
</dbReference>
<dbReference type="EC" id="3.6.1.26" evidence="6 19"/>
<evidence type="ECO:0000256" key="19">
    <source>
        <dbReference type="HAMAP-Rule" id="MF_00319"/>
    </source>
</evidence>
<comment type="pathway">
    <text evidence="3 19">Phospholipid metabolism; CDP-diacylglycerol degradation; phosphatidate from CDP-diacylglycerol: step 1/1.</text>
</comment>
<protein>
    <recommendedName>
        <fullName evidence="7 19">CDP-diacylglycerol pyrophosphatase</fullName>
        <ecNumber evidence="6 19">3.6.1.26</ecNumber>
    </recommendedName>
    <alternativeName>
        <fullName evidence="17 19">CDP-diacylglycerol phosphatidylhydrolase</fullName>
    </alternativeName>
    <alternativeName>
        <fullName evidence="18 19">CDP-diglyceride hydrolase</fullName>
    </alternativeName>
</protein>
<evidence type="ECO:0000256" key="2">
    <source>
        <dbReference type="ARBA" id="ARBA00004162"/>
    </source>
</evidence>
<evidence type="ECO:0000256" key="8">
    <source>
        <dbReference type="ARBA" id="ARBA00022475"/>
    </source>
</evidence>
<keyword evidence="11 19" id="KW-0378">Hydrolase</keyword>
<dbReference type="Proteomes" id="UP000010297">
    <property type="component" value="Unassembled WGS sequence"/>
</dbReference>
<dbReference type="GO" id="GO:0046342">
    <property type="term" value="P:CDP-diacylglycerol catabolic process"/>
    <property type="evidence" value="ECO:0007669"/>
    <property type="project" value="UniProtKB-UniRule"/>
</dbReference>
<evidence type="ECO:0000256" key="9">
    <source>
        <dbReference type="ARBA" id="ARBA00022516"/>
    </source>
</evidence>
<keyword evidence="8 19" id="KW-1003">Cell membrane</keyword>
<reference evidence="21 22" key="1">
    <citation type="submission" date="2012-02" db="EMBL/GenBank/DDBJ databases">
        <title>Whole genome shotgun sequence of Escherichia hermannii NBRC 105704.</title>
        <authorList>
            <person name="Yoshida I."/>
            <person name="Hosoyama A."/>
            <person name="Tsuchikane K."/>
            <person name="Katsumata H."/>
            <person name="Yamazaki S."/>
            <person name="Fujita N."/>
        </authorList>
    </citation>
    <scope>NUCLEOTIDE SEQUENCE [LARGE SCALE GENOMIC DNA]</scope>
    <source>
        <strain evidence="21 22">NBRC 105704</strain>
    </source>
</reference>
<keyword evidence="10 19" id="KW-0812">Transmembrane</keyword>
<keyword evidence="9 19" id="KW-0444">Lipid biosynthesis</keyword>
<dbReference type="GO" id="GO:0008715">
    <property type="term" value="F:CDP-diacylglycerol diphosphatase activity"/>
    <property type="evidence" value="ECO:0007669"/>
    <property type="project" value="UniProtKB-UniRule"/>
</dbReference>
<dbReference type="GeneID" id="92830823"/>
<feature type="chain" id="PRO_5003599539" description="CDP-diacylglycerol pyrophosphatase" evidence="20">
    <location>
        <begin position="20"/>
        <end position="252"/>
    </location>
</feature>
<proteinExistence type="inferred from homology"/>
<comment type="pathway">
    <text evidence="4">Lipid metabolism.</text>
</comment>
<dbReference type="RefSeq" id="WP_002436749.1">
    <property type="nucleotide sequence ID" value="NZ_BAFF01000008.1"/>
</dbReference>
<organism evidence="21 22">
    <name type="scientific">Atlantibacter hermannii NBRC 105704</name>
    <dbReference type="NCBI Taxonomy" id="1115512"/>
    <lineage>
        <taxon>Bacteria</taxon>
        <taxon>Pseudomonadati</taxon>
        <taxon>Pseudomonadota</taxon>
        <taxon>Gammaproteobacteria</taxon>
        <taxon>Enterobacterales</taxon>
        <taxon>Enterobacteriaceae</taxon>
        <taxon>Atlantibacter</taxon>
    </lineage>
</organism>
<keyword evidence="20" id="KW-0732">Signal</keyword>
<dbReference type="InterPro" id="IPR003763">
    <property type="entry name" value="CDP-diacylglyc_Pase"/>
</dbReference>
<dbReference type="EMBL" id="BAFF01000008">
    <property type="protein sequence ID" value="GAB52734.1"/>
    <property type="molecule type" value="Genomic_DNA"/>
</dbReference>
<gene>
    <name evidence="19 21" type="primary">cdh</name>
    <name evidence="21" type="ORF">EH105704_08_01120</name>
</gene>
<evidence type="ECO:0000256" key="12">
    <source>
        <dbReference type="ARBA" id="ARBA00022989"/>
    </source>
</evidence>
<dbReference type="UniPathway" id="UPA00609">
    <property type="reaction ID" value="UER00664"/>
</dbReference>
<dbReference type="NCBIfam" id="NF003986">
    <property type="entry name" value="PRK05471.1-5"/>
    <property type="match status" value="1"/>
</dbReference>
<keyword evidence="22" id="KW-1185">Reference proteome</keyword>
<dbReference type="Gene3D" id="3.30.428.30">
    <property type="entry name" value="HIT family - CDH-like"/>
    <property type="match status" value="1"/>
</dbReference>
<dbReference type="HAMAP" id="MF_00319">
    <property type="entry name" value="Cdh"/>
    <property type="match status" value="1"/>
</dbReference>
<evidence type="ECO:0000256" key="15">
    <source>
        <dbReference type="ARBA" id="ARBA00023209"/>
    </source>
</evidence>
<dbReference type="eggNOG" id="COG2134">
    <property type="taxonomic scope" value="Bacteria"/>
</dbReference>
<evidence type="ECO:0000313" key="22">
    <source>
        <dbReference type="Proteomes" id="UP000010297"/>
    </source>
</evidence>
<dbReference type="InterPro" id="IPR036265">
    <property type="entry name" value="HIT-like_sf"/>
</dbReference>
<evidence type="ECO:0000256" key="11">
    <source>
        <dbReference type="ARBA" id="ARBA00022801"/>
    </source>
</evidence>
<dbReference type="AlphaFoldDB" id="H5V426"/>
<evidence type="ECO:0000256" key="6">
    <source>
        <dbReference type="ARBA" id="ARBA00012375"/>
    </source>
</evidence>
<keyword evidence="12 19" id="KW-1133">Transmembrane helix</keyword>
<evidence type="ECO:0000256" key="10">
    <source>
        <dbReference type="ARBA" id="ARBA00022692"/>
    </source>
</evidence>
<evidence type="ECO:0000256" key="20">
    <source>
        <dbReference type="SAM" id="SignalP"/>
    </source>
</evidence>
<name>H5V426_ATLHE</name>
<feature type="signal peptide" evidence="20">
    <location>
        <begin position="1"/>
        <end position="19"/>
    </location>
</feature>
<keyword evidence="14 19" id="KW-0472">Membrane</keyword>
<evidence type="ECO:0000313" key="21">
    <source>
        <dbReference type="EMBL" id="GAB52734.1"/>
    </source>
</evidence>
<evidence type="ECO:0000256" key="3">
    <source>
        <dbReference type="ARBA" id="ARBA00004927"/>
    </source>
</evidence>
<keyword evidence="15 19" id="KW-0594">Phospholipid biosynthesis</keyword>
<evidence type="ECO:0000256" key="7">
    <source>
        <dbReference type="ARBA" id="ARBA00019608"/>
    </source>
</evidence>
<comment type="catalytic activity">
    <reaction evidence="1 19">
        <text>a CDP-1,2-diacyl-sn-glycerol + H2O = a 1,2-diacyl-sn-glycero-3-phosphate + CMP + 2 H(+)</text>
        <dbReference type="Rhea" id="RHEA:15221"/>
        <dbReference type="ChEBI" id="CHEBI:15377"/>
        <dbReference type="ChEBI" id="CHEBI:15378"/>
        <dbReference type="ChEBI" id="CHEBI:58332"/>
        <dbReference type="ChEBI" id="CHEBI:58608"/>
        <dbReference type="ChEBI" id="CHEBI:60377"/>
        <dbReference type="EC" id="3.6.1.26"/>
    </reaction>
</comment>
<dbReference type="GO" id="GO:0008654">
    <property type="term" value="P:phospholipid biosynthetic process"/>
    <property type="evidence" value="ECO:0007669"/>
    <property type="project" value="UniProtKB-KW"/>
</dbReference>
<evidence type="ECO:0000256" key="14">
    <source>
        <dbReference type="ARBA" id="ARBA00023136"/>
    </source>
</evidence>
<dbReference type="PIRSF" id="PIRSF001273">
    <property type="entry name" value="CDH"/>
    <property type="match status" value="1"/>
</dbReference>
<sequence length="252" mass="28444">MKKALTVLVCLLLLLSAIAGGVWFHFKGNADELRDIVFHQCIPNQQRHDNPAPCEEVNLDGGYVLLKDRNGPLQYLLMPTWRINGIESPMLLHSKTPNYFWQAWQARRVMSARRGEAVPNSAVSLTLNSTLGRTQDHFHIHISCLRPDVRKKLNSEASRISSQWLPLPGGLDDTPWLVRRVSEEELARRSPFLMLAQEVPGARAHMGRYALAMAQQPDGAFVLLATERNLLNLNFAHAEQLQDHDCALLSSR</sequence>
<evidence type="ECO:0000256" key="1">
    <source>
        <dbReference type="ARBA" id="ARBA00001007"/>
    </source>
</evidence>
<evidence type="ECO:0000256" key="4">
    <source>
        <dbReference type="ARBA" id="ARBA00005189"/>
    </source>
</evidence>
<evidence type="ECO:0000256" key="16">
    <source>
        <dbReference type="ARBA" id="ARBA00023264"/>
    </source>
</evidence>
<evidence type="ECO:0000256" key="5">
    <source>
        <dbReference type="ARBA" id="ARBA00006435"/>
    </source>
</evidence>
<keyword evidence="13 19" id="KW-0443">Lipid metabolism</keyword>
<keyword evidence="16 19" id="KW-1208">Phospholipid metabolism</keyword>
<evidence type="ECO:0000256" key="13">
    <source>
        <dbReference type="ARBA" id="ARBA00023098"/>
    </source>
</evidence>
<comment type="caution">
    <text evidence="21">The sequence shown here is derived from an EMBL/GenBank/DDBJ whole genome shotgun (WGS) entry which is preliminary data.</text>
</comment>
<comment type="subcellular location">
    <subcellularLocation>
        <location evidence="2 19">Cell membrane</location>
        <topology evidence="2 19">Single-pass membrane protein</topology>
    </subcellularLocation>
</comment>
<dbReference type="Pfam" id="PF02611">
    <property type="entry name" value="CDH"/>
    <property type="match status" value="1"/>
</dbReference>
<comment type="similarity">
    <text evidence="5 19">Belongs to the Cdh family.</text>
</comment>
<evidence type="ECO:0000256" key="18">
    <source>
        <dbReference type="ARBA" id="ARBA00032892"/>
    </source>
</evidence>
<dbReference type="GO" id="GO:0005886">
    <property type="term" value="C:plasma membrane"/>
    <property type="evidence" value="ECO:0007669"/>
    <property type="project" value="UniProtKB-SubCell"/>
</dbReference>
<evidence type="ECO:0000256" key="17">
    <source>
        <dbReference type="ARBA" id="ARBA00032888"/>
    </source>
</evidence>